<evidence type="ECO:0000313" key="1">
    <source>
        <dbReference type="EMBL" id="CAD8130363.1"/>
    </source>
</evidence>
<name>A0A8S1RSS7_9CILI</name>
<comment type="caution">
    <text evidence="1">The sequence shown here is derived from an EMBL/GenBank/DDBJ whole genome shotgun (WGS) entry which is preliminary data.</text>
</comment>
<accession>A0A8S1RSS7</accession>
<evidence type="ECO:0000313" key="2">
    <source>
        <dbReference type="Proteomes" id="UP000692954"/>
    </source>
</evidence>
<dbReference type="Proteomes" id="UP000692954">
    <property type="component" value="Unassembled WGS sequence"/>
</dbReference>
<keyword evidence="2" id="KW-1185">Reference proteome</keyword>
<sequence>MLIGHQVPNVEFINQQEEISRTKGIWKNQKIQQLGSTVTIDSQFTCFNINLSSLQKFLIDCYQNYEFVLIQLMDEQSILAHSIQSTNTFATFIIIIIFYQSSQNNKFIDFDIDQDGNQKQLETGQNWMKDLMYAMKIQNKQLIMDKGNINLYSGGGSYHQNESLKKIGKWAELDQDFNDGQHAPKQIIHIGEYDKKGQKIGIWIEMDIKDNKNKQREEI</sequence>
<dbReference type="AlphaFoldDB" id="A0A8S1RSS7"/>
<protein>
    <submittedName>
        <fullName evidence="1">Uncharacterized protein</fullName>
    </submittedName>
</protein>
<proteinExistence type="predicted"/>
<gene>
    <name evidence="1" type="ORF">PSON_ATCC_30995.1.T2810008</name>
</gene>
<dbReference type="EMBL" id="CAJJDN010000281">
    <property type="protein sequence ID" value="CAD8130363.1"/>
    <property type="molecule type" value="Genomic_DNA"/>
</dbReference>
<organism evidence="1 2">
    <name type="scientific">Paramecium sonneborni</name>
    <dbReference type="NCBI Taxonomy" id="65129"/>
    <lineage>
        <taxon>Eukaryota</taxon>
        <taxon>Sar</taxon>
        <taxon>Alveolata</taxon>
        <taxon>Ciliophora</taxon>
        <taxon>Intramacronucleata</taxon>
        <taxon>Oligohymenophorea</taxon>
        <taxon>Peniculida</taxon>
        <taxon>Parameciidae</taxon>
        <taxon>Paramecium</taxon>
    </lineage>
</organism>
<reference evidence="1" key="1">
    <citation type="submission" date="2021-01" db="EMBL/GenBank/DDBJ databases">
        <authorList>
            <consortium name="Genoscope - CEA"/>
            <person name="William W."/>
        </authorList>
    </citation>
    <scope>NUCLEOTIDE SEQUENCE</scope>
</reference>